<organism evidence="11 12">
    <name type="scientific">Gouania willdenowi</name>
    <name type="common">Blunt-snouted clingfish</name>
    <name type="synonym">Lepadogaster willdenowi</name>
    <dbReference type="NCBI Taxonomy" id="441366"/>
    <lineage>
        <taxon>Eukaryota</taxon>
        <taxon>Metazoa</taxon>
        <taxon>Chordata</taxon>
        <taxon>Craniata</taxon>
        <taxon>Vertebrata</taxon>
        <taxon>Euteleostomi</taxon>
        <taxon>Actinopterygii</taxon>
        <taxon>Neopterygii</taxon>
        <taxon>Teleostei</taxon>
        <taxon>Neoteleostei</taxon>
        <taxon>Acanthomorphata</taxon>
        <taxon>Ovalentaria</taxon>
        <taxon>Blenniimorphae</taxon>
        <taxon>Blenniiformes</taxon>
        <taxon>Gobiesocoidei</taxon>
        <taxon>Gobiesocidae</taxon>
        <taxon>Gobiesocinae</taxon>
        <taxon>Gouania</taxon>
    </lineage>
</organism>
<dbReference type="PANTHER" id="PTHR45656">
    <property type="entry name" value="PROTEIN CBR-CLEC-78"/>
    <property type="match status" value="1"/>
</dbReference>
<dbReference type="SUPFAM" id="SSF57535">
    <property type="entry name" value="Complement control module/SCR domain"/>
    <property type="match status" value="5"/>
</dbReference>
<feature type="compositionally biased region" description="Low complexity" evidence="6">
    <location>
        <begin position="96"/>
        <end position="106"/>
    </location>
</feature>
<feature type="compositionally biased region" description="Basic and acidic residues" evidence="6">
    <location>
        <begin position="916"/>
        <end position="925"/>
    </location>
</feature>
<protein>
    <submittedName>
        <fullName evidence="11">Seizure protein 6 homolog</fullName>
    </submittedName>
</protein>
<dbReference type="CTD" id="100536906"/>
<dbReference type="InterPro" id="IPR035976">
    <property type="entry name" value="Sushi/SCR/CCP_sf"/>
</dbReference>
<dbReference type="Gene3D" id="2.10.70.10">
    <property type="entry name" value="Complement Module, domain 1"/>
    <property type="match status" value="5"/>
</dbReference>
<dbReference type="InterPro" id="IPR000436">
    <property type="entry name" value="Sushi_SCR_CCP_dom"/>
</dbReference>
<reference evidence="11" key="3">
    <citation type="submission" date="2025-09" db="UniProtKB">
        <authorList>
            <consortium name="Ensembl"/>
        </authorList>
    </citation>
    <scope>IDENTIFICATION</scope>
</reference>
<feature type="domain" description="Sushi" evidence="10">
    <location>
        <begin position="719"/>
        <end position="782"/>
    </location>
</feature>
<keyword evidence="7" id="KW-0472">Membrane</keyword>
<accession>A0A8C5E0C0</accession>
<dbReference type="PROSITE" id="PS01180">
    <property type="entry name" value="CUB"/>
    <property type="match status" value="2"/>
</dbReference>
<evidence type="ECO:0000256" key="7">
    <source>
        <dbReference type="SAM" id="Phobius"/>
    </source>
</evidence>
<dbReference type="Proteomes" id="UP000694680">
    <property type="component" value="Chromosome 13"/>
</dbReference>
<feature type="domain" description="Sushi" evidence="10">
    <location>
        <begin position="786"/>
        <end position="847"/>
    </location>
</feature>
<feature type="chain" id="PRO_5034351674" evidence="8">
    <location>
        <begin position="19"/>
        <end position="925"/>
    </location>
</feature>
<dbReference type="CDD" id="cd00041">
    <property type="entry name" value="CUB"/>
    <property type="match status" value="2"/>
</dbReference>
<dbReference type="CDD" id="cd00033">
    <property type="entry name" value="CCP"/>
    <property type="match status" value="5"/>
</dbReference>
<dbReference type="InterPro" id="IPR035914">
    <property type="entry name" value="Sperma_CUB_dom_sf"/>
</dbReference>
<dbReference type="PANTHER" id="PTHR45656:SF1">
    <property type="entry name" value="SEIZURE PROTEIN 6 HOMOLOG"/>
    <property type="match status" value="1"/>
</dbReference>
<evidence type="ECO:0000256" key="5">
    <source>
        <dbReference type="PROSITE-ProRule" id="PRU00302"/>
    </source>
</evidence>
<feature type="domain" description="Sushi" evidence="10">
    <location>
        <begin position="305"/>
        <end position="364"/>
    </location>
</feature>
<feature type="domain" description="Sushi" evidence="10">
    <location>
        <begin position="658"/>
        <end position="717"/>
    </location>
</feature>
<sequence>MTAIKAYLLMLLVVAAETDRDAKASVSKDELFVTSADTQVGKDTITYNVTRELPVSSTTPPTNDLNHNPLYRSTLQHQRMLRSPSHPGYLQDSRGLNSEPAALPSAPSALCSVGDKSSQCEKAKSANMTAAAHHLKTFMPNTHTNSKDQGGSTQVTSFTTAATQNNTKPGNDNEKTTTTTIRSTTIIPVTQSSVLCQMNLTMPEGYIEVPPKSSSSFQSTTDCSFIITVYMGFGVEVQVMKTNLSEGEKVVFEDVVPGDNVMLANDSILNSGRVVRSHSNQIVIRIHGARLQAALLLLRYQAYVLSCAIPNRPLYGDISVSSLHPGGEALFSCLSGYQLKGLRVLTCHNASTPYWNGKEPYCKAACGGLIRNITVGQIISPGFPSNYSNNMTCHWLLEAPEGQRLHIHFEKVALAEDDDRLLIKNGNSIDSLVLYDSYEVEYLPNEGLLSTSRHLFMEFTTDAMGTSTGIAIRYQGFAEGHCYQPFIKYGNLTSTDRTWAVGSIAEFACSPGYTMEQGSATIECIDHNNPQWNETEPACKAVCSGEITDSAGVVLSPNWPEAYDKGQDCIWGVHVEEDKRIMLDIQVLNIGENDLFTVYDGDDLTAKVLGQYKGSKPHFKFFTSTADVTIQFQSDPATVIYGYGNGFMVHFFEVPRNDTCPELPEISNGWKTISHPELVHGTVVTYQCYPGYQVVGTELLMCQWDLTWSGEIPSCERVVFCPDPGKVEHSRRVSSSPQFTVGSTIQYICNKGFTLSGNSLLTCFQRGSSSPRWSQKLPTCVSETFGVCNHPGTPTYGKPSSHKLHFQAGESLFYSCLDGHQLLGKPVLRCIPGHPSQWSGLPPVCKVSSADLSMVGARVAFAVFLPTLLVLAIITGIYIYFFRIQQKPQRLSISSNFPYQNMPRESLLDNSGNENTETREYEVSI</sequence>
<evidence type="ECO:0000256" key="3">
    <source>
        <dbReference type="ARBA" id="ARBA00023157"/>
    </source>
</evidence>
<evidence type="ECO:0000313" key="12">
    <source>
        <dbReference type="Proteomes" id="UP000694680"/>
    </source>
</evidence>
<dbReference type="SMART" id="SM00032">
    <property type="entry name" value="CCP"/>
    <property type="match status" value="5"/>
</dbReference>
<dbReference type="Gene3D" id="2.60.120.290">
    <property type="entry name" value="Spermadhesin, CUB domain"/>
    <property type="match status" value="2"/>
</dbReference>
<dbReference type="InterPro" id="IPR051277">
    <property type="entry name" value="SEZ6_CSMD_C4BPB_Regulators"/>
</dbReference>
<reference evidence="11" key="2">
    <citation type="submission" date="2025-08" db="UniProtKB">
        <authorList>
            <consortium name="Ensembl"/>
        </authorList>
    </citation>
    <scope>IDENTIFICATION</scope>
</reference>
<comment type="caution">
    <text evidence="5">Lacks conserved residue(s) required for the propagation of feature annotation.</text>
</comment>
<evidence type="ECO:0000256" key="4">
    <source>
        <dbReference type="PROSITE-ProRule" id="PRU00059"/>
    </source>
</evidence>
<feature type="signal peptide" evidence="8">
    <location>
        <begin position="1"/>
        <end position="18"/>
    </location>
</feature>
<keyword evidence="3 5" id="KW-1015">Disulfide bond</keyword>
<dbReference type="AlphaFoldDB" id="A0A8C5E0C0"/>
<proteinExistence type="predicted"/>
<evidence type="ECO:0000313" key="11">
    <source>
        <dbReference type="Ensembl" id="ENSGWIP00000014295.1"/>
    </source>
</evidence>
<keyword evidence="2" id="KW-0677">Repeat</keyword>
<keyword evidence="12" id="KW-1185">Reference proteome</keyword>
<feature type="domain" description="CUB" evidence="9">
    <location>
        <begin position="366"/>
        <end position="477"/>
    </location>
</feature>
<dbReference type="GeneID" id="114474914"/>
<feature type="domain" description="Sushi" evidence="10">
    <location>
        <begin position="480"/>
        <end position="541"/>
    </location>
</feature>
<dbReference type="SMART" id="SM00042">
    <property type="entry name" value="CUB"/>
    <property type="match status" value="2"/>
</dbReference>
<feature type="disulfide bond" evidence="5">
    <location>
        <begin position="688"/>
        <end position="715"/>
    </location>
</feature>
<dbReference type="Pfam" id="PF00084">
    <property type="entry name" value="Sushi"/>
    <property type="match status" value="5"/>
</dbReference>
<dbReference type="SUPFAM" id="SSF49854">
    <property type="entry name" value="Spermadhesin, CUB domain"/>
    <property type="match status" value="3"/>
</dbReference>
<keyword evidence="1 5" id="KW-0768">Sushi</keyword>
<evidence type="ECO:0000256" key="8">
    <source>
        <dbReference type="SAM" id="SignalP"/>
    </source>
</evidence>
<evidence type="ECO:0000256" key="2">
    <source>
        <dbReference type="ARBA" id="ARBA00022737"/>
    </source>
</evidence>
<dbReference type="Pfam" id="PF00431">
    <property type="entry name" value="CUB"/>
    <property type="match status" value="2"/>
</dbReference>
<evidence type="ECO:0000256" key="1">
    <source>
        <dbReference type="ARBA" id="ARBA00022659"/>
    </source>
</evidence>
<evidence type="ECO:0000259" key="10">
    <source>
        <dbReference type="PROSITE" id="PS50923"/>
    </source>
</evidence>
<dbReference type="RefSeq" id="XP_028321318.1">
    <property type="nucleotide sequence ID" value="XM_028465517.1"/>
</dbReference>
<dbReference type="OrthoDB" id="9935125at2759"/>
<dbReference type="PROSITE" id="PS50923">
    <property type="entry name" value="SUSHI"/>
    <property type="match status" value="5"/>
</dbReference>
<feature type="disulfide bond" evidence="4">
    <location>
        <begin position="366"/>
        <end position="393"/>
    </location>
</feature>
<dbReference type="InterPro" id="IPR000859">
    <property type="entry name" value="CUB_dom"/>
</dbReference>
<name>A0A8C5E0C0_GOUWI</name>
<keyword evidence="7" id="KW-0812">Transmembrane</keyword>
<feature type="region of interest" description="Disordered" evidence="6">
    <location>
        <begin position="83"/>
        <end position="106"/>
    </location>
</feature>
<gene>
    <name evidence="11" type="primary">sez6b</name>
</gene>
<keyword evidence="8" id="KW-0732">Signal</keyword>
<keyword evidence="7" id="KW-1133">Transmembrane helix</keyword>
<feature type="domain" description="CUB" evidence="9">
    <location>
        <begin position="543"/>
        <end position="654"/>
    </location>
</feature>
<evidence type="ECO:0000256" key="6">
    <source>
        <dbReference type="SAM" id="MobiDB-lite"/>
    </source>
</evidence>
<feature type="region of interest" description="Disordered" evidence="6">
    <location>
        <begin position="904"/>
        <end position="925"/>
    </location>
</feature>
<feature type="transmembrane region" description="Helical" evidence="7">
    <location>
        <begin position="859"/>
        <end position="881"/>
    </location>
</feature>
<evidence type="ECO:0000259" key="9">
    <source>
        <dbReference type="PROSITE" id="PS01180"/>
    </source>
</evidence>
<dbReference type="Ensembl" id="ENSGWIT00000015811.1">
    <property type="protein sequence ID" value="ENSGWIP00000014295.1"/>
    <property type="gene ID" value="ENSGWIG00000007309.1"/>
</dbReference>
<reference evidence="11" key="1">
    <citation type="submission" date="2020-06" db="EMBL/GenBank/DDBJ databases">
        <authorList>
            <consortium name="Wellcome Sanger Institute Data Sharing"/>
        </authorList>
    </citation>
    <scope>NUCLEOTIDE SEQUENCE [LARGE SCALE GENOMIC DNA]</scope>
</reference>